<dbReference type="SUPFAM" id="SSF48452">
    <property type="entry name" value="TPR-like"/>
    <property type="match status" value="1"/>
</dbReference>
<dbReference type="InterPro" id="IPR011990">
    <property type="entry name" value="TPR-like_helical_dom_sf"/>
</dbReference>
<evidence type="ECO:0000256" key="1">
    <source>
        <dbReference type="ARBA" id="ARBA00022737"/>
    </source>
</evidence>
<accession>A0A6J4LA09</accession>
<feature type="repeat" description="TPR" evidence="3">
    <location>
        <begin position="147"/>
        <end position="180"/>
    </location>
</feature>
<dbReference type="Gene3D" id="1.25.40.10">
    <property type="entry name" value="Tetratricopeptide repeat domain"/>
    <property type="match status" value="2"/>
</dbReference>
<dbReference type="AlphaFoldDB" id="A0A6J4LA09"/>
<dbReference type="InterPro" id="IPR019734">
    <property type="entry name" value="TPR_rpt"/>
</dbReference>
<dbReference type="Pfam" id="PF14559">
    <property type="entry name" value="TPR_19"/>
    <property type="match status" value="1"/>
</dbReference>
<protein>
    <submittedName>
        <fullName evidence="4">Uncharacterized protein</fullName>
    </submittedName>
</protein>
<dbReference type="PANTHER" id="PTHR44227">
    <property type="match status" value="1"/>
</dbReference>
<evidence type="ECO:0000313" key="4">
    <source>
        <dbReference type="EMBL" id="CAA9327926.1"/>
    </source>
</evidence>
<keyword evidence="2 3" id="KW-0802">TPR repeat</keyword>
<reference evidence="4" key="1">
    <citation type="submission" date="2020-02" db="EMBL/GenBank/DDBJ databases">
        <authorList>
            <person name="Meier V. D."/>
        </authorList>
    </citation>
    <scope>NUCLEOTIDE SEQUENCE</scope>
    <source>
        <strain evidence="4">AVDCRST_MAG68</strain>
    </source>
</reference>
<keyword evidence="1" id="KW-0677">Repeat</keyword>
<organism evidence="4">
    <name type="scientific">uncultured Gemmatimonadota bacterium</name>
    <dbReference type="NCBI Taxonomy" id="203437"/>
    <lineage>
        <taxon>Bacteria</taxon>
        <taxon>Pseudomonadati</taxon>
        <taxon>Gemmatimonadota</taxon>
        <taxon>environmental samples</taxon>
    </lineage>
</organism>
<proteinExistence type="predicted"/>
<dbReference type="PROSITE" id="PS50005">
    <property type="entry name" value="TPR"/>
    <property type="match status" value="2"/>
</dbReference>
<dbReference type="PANTHER" id="PTHR44227:SF3">
    <property type="entry name" value="PROTEIN O-MANNOSYL-TRANSFERASE TMTC4"/>
    <property type="match status" value="1"/>
</dbReference>
<evidence type="ECO:0000256" key="3">
    <source>
        <dbReference type="PROSITE-ProRule" id="PRU00339"/>
    </source>
</evidence>
<dbReference type="InterPro" id="IPR052346">
    <property type="entry name" value="O-mannosyl-transferase_TMTC"/>
</dbReference>
<evidence type="ECO:0000256" key="2">
    <source>
        <dbReference type="ARBA" id="ARBA00022803"/>
    </source>
</evidence>
<gene>
    <name evidence="4" type="ORF">AVDCRST_MAG68-2257</name>
</gene>
<sequence>MAEENDVRAGEEEAVVAEAQTLGEEERWDEAHSLLAGALEEHGDSAVLLCWAGIAAQRLGNDGEAYDFFRRALALQPEDPFVLAASGSGVALFDDPDAEGALRMAALTAPDFPFARAAYGAYLAREGLFAEAVTELEAARGLAPEDADVQADLGMTYLLAGRPEDGLGTLEEALALRPDDGWLRGLYGLALVEARRTEEGAEQLHRAAAERVEDVELQLLCALASAGEGWADEAWNAVARAEAAADSSDREMIEEVEEAIEEGDDAIAILRDDLAPSLLRERLLQRA</sequence>
<name>A0A6J4LA09_9BACT</name>
<dbReference type="EMBL" id="CADCTW010000110">
    <property type="protein sequence ID" value="CAA9327926.1"/>
    <property type="molecule type" value="Genomic_DNA"/>
</dbReference>
<feature type="repeat" description="TPR" evidence="3">
    <location>
        <begin position="46"/>
        <end position="79"/>
    </location>
</feature>
<dbReference type="SMART" id="SM00028">
    <property type="entry name" value="TPR"/>
    <property type="match status" value="2"/>
</dbReference>